<dbReference type="PROSITE" id="PS50853">
    <property type="entry name" value="FN3"/>
    <property type="match status" value="1"/>
</dbReference>
<organism evidence="3 4">
    <name type="scientific">Hymenobacter jeongseonensis</name>
    <dbReference type="NCBI Taxonomy" id="2791027"/>
    <lineage>
        <taxon>Bacteria</taxon>
        <taxon>Pseudomonadati</taxon>
        <taxon>Bacteroidota</taxon>
        <taxon>Cytophagia</taxon>
        <taxon>Cytophagales</taxon>
        <taxon>Hymenobacteraceae</taxon>
        <taxon>Hymenobacter</taxon>
    </lineage>
</organism>
<dbReference type="EMBL" id="JADQDQ010000007">
    <property type="protein sequence ID" value="MBF9238799.1"/>
    <property type="molecule type" value="Genomic_DNA"/>
</dbReference>
<dbReference type="NCBIfam" id="TIGR04183">
    <property type="entry name" value="Por_Secre_tail"/>
    <property type="match status" value="1"/>
</dbReference>
<dbReference type="SMART" id="SM00060">
    <property type="entry name" value="FN3"/>
    <property type="match status" value="1"/>
</dbReference>
<dbReference type="InterPro" id="IPR003961">
    <property type="entry name" value="FN3_dom"/>
</dbReference>
<gene>
    <name evidence="3" type="ORF">I2I05_15460</name>
</gene>
<evidence type="ECO:0000313" key="4">
    <source>
        <dbReference type="Proteomes" id="UP000597617"/>
    </source>
</evidence>
<dbReference type="RefSeq" id="WP_196283158.1">
    <property type="nucleotide sequence ID" value="NZ_JADQDQ010000007.1"/>
</dbReference>
<dbReference type="InterPro" id="IPR036116">
    <property type="entry name" value="FN3_sf"/>
</dbReference>
<evidence type="ECO:0000259" key="2">
    <source>
        <dbReference type="PROSITE" id="PS50853"/>
    </source>
</evidence>
<dbReference type="Gene3D" id="2.60.120.200">
    <property type="match status" value="1"/>
</dbReference>
<dbReference type="InterPro" id="IPR026444">
    <property type="entry name" value="Secre_tail"/>
</dbReference>
<accession>A0ABS0IK97</accession>
<dbReference type="SUPFAM" id="SSF49265">
    <property type="entry name" value="Fibronectin type III"/>
    <property type="match status" value="1"/>
</dbReference>
<feature type="chain" id="PRO_5047171067" evidence="1">
    <location>
        <begin position="34"/>
        <end position="669"/>
    </location>
</feature>
<protein>
    <submittedName>
        <fullName evidence="3">T9SS type A sorting domain-containing protein</fullName>
    </submittedName>
</protein>
<feature type="domain" description="Fibronectin type-III" evidence="2">
    <location>
        <begin position="309"/>
        <end position="399"/>
    </location>
</feature>
<keyword evidence="1" id="KW-0732">Signal</keyword>
<dbReference type="CDD" id="cd00063">
    <property type="entry name" value="FN3"/>
    <property type="match status" value="1"/>
</dbReference>
<keyword evidence="4" id="KW-1185">Reference proteome</keyword>
<feature type="signal peptide" evidence="1">
    <location>
        <begin position="1"/>
        <end position="33"/>
    </location>
</feature>
<comment type="caution">
    <text evidence="3">The sequence shown here is derived from an EMBL/GenBank/DDBJ whole genome shotgun (WGS) entry which is preliminary data.</text>
</comment>
<dbReference type="Pfam" id="PF18962">
    <property type="entry name" value="Por_Secre_tail"/>
    <property type="match status" value="1"/>
</dbReference>
<sequence length="669" mass="69404">MTKSYTRTTWARCLQKLGLAALVMAGTAGAAQAQTSPPFANDIAVVTVYTLGKIATPRALPQQVRAYISSLGTAAQQNVVVTLSITGANTITERVTVAALPAGARGTVTFPALPATLTPGTNTVTVSVANDENNANNSVAVTQLVTADRLSYIDPGKETDGAFSGFGNATTVFATKYTVPGTVALAEQVISFGNTGATTPFRAVVYDATGTGGLPGKVLFTSATENRPATGGDVTVVLPALQVSGSFYVGVVEAGTTGLGIATQTETPLRASTFYFSPDGASSWTDMSVQYPRRLAIEVKLAPAPNCAQPTALAVTNTTANTATVSFTDASNSGSYRIIYGPVGFQPLTGGTTVTATTNPFTITGLQAGSNYQVYVRSNCSAGGTSFITGPVNFSTSCNAVTAVATFPYVERFDNLPIGQALPCGTSVLDANNDRATWTVSKANPNTGTSSLRYTGLTLNNVVADDWYFLPALVLSANSRYQVAFRYRGEGITNSPSSFTESLEVTSGTAATAAAQTNVLYTNTAITNTAYLLANGTSTPVVALLPAGASTQFVGFHAKSIANQGNLYIDDIAVTATTVSANSEALLRAISVFPNPSATGRFDLEIHGAKAKGSLGVQVTNTLGQHVYTGSARDNYTNRLELTSLAPGIYFLTVRNGDEHMTSRISIVK</sequence>
<proteinExistence type="predicted"/>
<evidence type="ECO:0000313" key="3">
    <source>
        <dbReference type="EMBL" id="MBF9238799.1"/>
    </source>
</evidence>
<dbReference type="Pfam" id="PF00041">
    <property type="entry name" value="fn3"/>
    <property type="match status" value="1"/>
</dbReference>
<reference evidence="3 4" key="1">
    <citation type="submission" date="2020-11" db="EMBL/GenBank/DDBJ databases">
        <authorList>
            <person name="Kim M.K."/>
        </authorList>
    </citation>
    <scope>NUCLEOTIDE SEQUENCE [LARGE SCALE GENOMIC DNA]</scope>
    <source>
        <strain evidence="3 4">BT683</strain>
    </source>
</reference>
<dbReference type="Gene3D" id="2.60.40.10">
    <property type="entry name" value="Immunoglobulins"/>
    <property type="match status" value="1"/>
</dbReference>
<dbReference type="InterPro" id="IPR013783">
    <property type="entry name" value="Ig-like_fold"/>
</dbReference>
<evidence type="ECO:0000256" key="1">
    <source>
        <dbReference type="SAM" id="SignalP"/>
    </source>
</evidence>
<dbReference type="Proteomes" id="UP000597617">
    <property type="component" value="Unassembled WGS sequence"/>
</dbReference>
<name>A0ABS0IK97_9BACT</name>